<dbReference type="AlphaFoldDB" id="A0A157PM35"/>
<feature type="signal peptide" evidence="2">
    <location>
        <begin position="1"/>
        <end position="25"/>
    </location>
</feature>
<evidence type="ECO:0000256" key="2">
    <source>
        <dbReference type="SAM" id="SignalP"/>
    </source>
</evidence>
<accession>A0A157PM35</accession>
<dbReference type="PANTHER" id="PTHR30006:SF2">
    <property type="entry name" value="ABC TRANSPORTER SUBSTRATE-BINDING PROTEIN"/>
    <property type="match status" value="1"/>
</dbReference>
<dbReference type="Gene3D" id="3.40.190.10">
    <property type="entry name" value="Periplasmic binding protein-like II"/>
    <property type="match status" value="2"/>
</dbReference>
<dbReference type="GO" id="GO:0030976">
    <property type="term" value="F:thiamine pyrophosphate binding"/>
    <property type="evidence" value="ECO:0007669"/>
    <property type="project" value="TreeGrafter"/>
</dbReference>
<dbReference type="Pfam" id="PF13416">
    <property type="entry name" value="SBP_bac_8"/>
    <property type="match status" value="1"/>
</dbReference>
<reference evidence="3 4" key="1">
    <citation type="submission" date="2016-03" db="EMBL/GenBank/DDBJ databases">
        <authorList>
            <consortium name="Pathogen Informatics"/>
        </authorList>
    </citation>
    <scope>NUCLEOTIDE SEQUENCE [LARGE SCALE GENOMIC DNA]</scope>
    <source>
        <strain evidence="3 4">NCTC13364</strain>
    </source>
</reference>
<gene>
    <name evidence="3" type="primary">potD_3</name>
    <name evidence="3" type="ORF">SAMEA1982600_02804</name>
</gene>
<evidence type="ECO:0000313" key="4">
    <source>
        <dbReference type="Proteomes" id="UP000077037"/>
    </source>
</evidence>
<proteinExistence type="predicted"/>
<organism evidence="3 4">
    <name type="scientific">Bordetella ansorpii</name>
    <dbReference type="NCBI Taxonomy" id="288768"/>
    <lineage>
        <taxon>Bacteria</taxon>
        <taxon>Pseudomonadati</taxon>
        <taxon>Pseudomonadota</taxon>
        <taxon>Betaproteobacteria</taxon>
        <taxon>Burkholderiales</taxon>
        <taxon>Alcaligenaceae</taxon>
        <taxon>Bordetella</taxon>
    </lineage>
</organism>
<keyword evidence="1 2" id="KW-0732">Signal</keyword>
<dbReference type="Proteomes" id="UP000077037">
    <property type="component" value="Unassembled WGS sequence"/>
</dbReference>
<evidence type="ECO:0000256" key="1">
    <source>
        <dbReference type="ARBA" id="ARBA00022729"/>
    </source>
</evidence>
<dbReference type="SUPFAM" id="SSF53850">
    <property type="entry name" value="Periplasmic binding protein-like II"/>
    <property type="match status" value="1"/>
</dbReference>
<dbReference type="PANTHER" id="PTHR30006">
    <property type="entry name" value="THIAMINE-BINDING PERIPLASMIC PROTEIN-RELATED"/>
    <property type="match status" value="1"/>
</dbReference>
<dbReference type="GO" id="GO:0030288">
    <property type="term" value="C:outer membrane-bounded periplasmic space"/>
    <property type="evidence" value="ECO:0007669"/>
    <property type="project" value="TreeGrafter"/>
</dbReference>
<dbReference type="GO" id="GO:0015888">
    <property type="term" value="P:thiamine transport"/>
    <property type="evidence" value="ECO:0007669"/>
    <property type="project" value="TreeGrafter"/>
</dbReference>
<protein>
    <submittedName>
        <fullName evidence="3">ABC transporter substrate-binding protein</fullName>
    </submittedName>
</protein>
<evidence type="ECO:0000313" key="3">
    <source>
        <dbReference type="EMBL" id="SAI34424.1"/>
    </source>
</evidence>
<dbReference type="OrthoDB" id="9155688at2"/>
<name>A0A157PM35_9BORD</name>
<dbReference type="RefSeq" id="WP_066413202.1">
    <property type="nucleotide sequence ID" value="NZ_FKBS01000014.1"/>
</dbReference>
<feature type="chain" id="PRO_5007614978" evidence="2">
    <location>
        <begin position="26"/>
        <end position="342"/>
    </location>
</feature>
<sequence>MPHLTRRQLLCAAMAGAAFPGLSFAARQQLVVGTWGGDFGNILKASVDDALMEPKGIEVVQSIGAPMQRRAKLLAERNSRRGSMDVACLADFDIHAAAGMNALAPVNEDTVARTRHVLPFLKKSHAIPHIYSAYVIVYNTDMVKTPPTSFADLWDPKWRGRVGLCDFQYTTNTAIAAIVGGGSMSNFAPAQAKLDEMKALDAKVLPSTEAVAVALKSGEIWFTIIAAARAYMWRKQGVPVARIVPSEGGIPTSYEAAVPANTRQKELAYGYLDAMLSPSAQSAFASRMGYLPTVDDVKLPEELEREINFTTQQREKMMQLDLDYLQQNQASILDAWNKTFKG</sequence>
<dbReference type="InterPro" id="IPR006059">
    <property type="entry name" value="SBP"/>
</dbReference>
<dbReference type="GO" id="GO:0030975">
    <property type="term" value="F:thiamine binding"/>
    <property type="evidence" value="ECO:0007669"/>
    <property type="project" value="TreeGrafter"/>
</dbReference>
<dbReference type="EMBL" id="FKBS01000014">
    <property type="protein sequence ID" value="SAI34424.1"/>
    <property type="molecule type" value="Genomic_DNA"/>
</dbReference>